<dbReference type="InterPro" id="IPR050680">
    <property type="entry name" value="YpeA/RimI_acetyltransf"/>
</dbReference>
<dbReference type="GO" id="GO:0016747">
    <property type="term" value="F:acyltransferase activity, transferring groups other than amino-acyl groups"/>
    <property type="evidence" value="ECO:0007669"/>
    <property type="project" value="InterPro"/>
</dbReference>
<sequence>MEPRNEFDIILRPATAALEDGLAYARCLDQAADGFFGVMLGKSYAEVIADTFATPAHDFSFENVIFAEQDAMIVGMASGFTAKQHHGCSDEVLVKAKGYPSFRMAMFQLVFGSLWRFLDTIEDGDFYLQAVAVEEELRGKGVGSMLIDAMETRAINNAASRFLLDVAGKNEAARRLYESRGMTVGASWPKRLFLPGLQIVRMTKSIEPATVTY</sequence>
<dbReference type="CDD" id="cd04301">
    <property type="entry name" value="NAT_SF"/>
    <property type="match status" value="1"/>
</dbReference>
<dbReference type="InterPro" id="IPR016181">
    <property type="entry name" value="Acyl_CoA_acyltransferase"/>
</dbReference>
<evidence type="ECO:0000256" key="1">
    <source>
        <dbReference type="ARBA" id="ARBA00022679"/>
    </source>
</evidence>
<evidence type="ECO:0000259" key="3">
    <source>
        <dbReference type="PROSITE" id="PS51186"/>
    </source>
</evidence>
<accession>A0A5C5Z0X3</accession>
<evidence type="ECO:0000256" key="2">
    <source>
        <dbReference type="ARBA" id="ARBA00023315"/>
    </source>
</evidence>
<dbReference type="Proteomes" id="UP000315010">
    <property type="component" value="Unassembled WGS sequence"/>
</dbReference>
<reference evidence="4 5" key="1">
    <citation type="submission" date="2019-02" db="EMBL/GenBank/DDBJ databases">
        <title>Deep-cultivation of Planctomycetes and their phenomic and genomic characterization uncovers novel biology.</title>
        <authorList>
            <person name="Wiegand S."/>
            <person name="Jogler M."/>
            <person name="Boedeker C."/>
            <person name="Pinto D."/>
            <person name="Vollmers J."/>
            <person name="Rivas-Marin E."/>
            <person name="Kohn T."/>
            <person name="Peeters S.H."/>
            <person name="Heuer A."/>
            <person name="Rast P."/>
            <person name="Oberbeckmann S."/>
            <person name="Bunk B."/>
            <person name="Jeske O."/>
            <person name="Meyerdierks A."/>
            <person name="Storesund J.E."/>
            <person name="Kallscheuer N."/>
            <person name="Luecker S."/>
            <person name="Lage O.M."/>
            <person name="Pohl T."/>
            <person name="Merkel B.J."/>
            <person name="Hornburger P."/>
            <person name="Mueller R.-W."/>
            <person name="Bruemmer F."/>
            <person name="Labrenz M."/>
            <person name="Spormann A.M."/>
            <person name="Op Den Camp H."/>
            <person name="Overmann J."/>
            <person name="Amann R."/>
            <person name="Jetten M.S.M."/>
            <person name="Mascher T."/>
            <person name="Medema M.H."/>
            <person name="Devos D.P."/>
            <person name="Kaster A.-K."/>
            <person name="Ovreas L."/>
            <person name="Rohde M."/>
            <person name="Galperin M.Y."/>
            <person name="Jogler C."/>
        </authorList>
    </citation>
    <scope>NUCLEOTIDE SEQUENCE [LARGE SCALE GENOMIC DNA]</scope>
    <source>
        <strain evidence="4 5">CA13</strain>
    </source>
</reference>
<dbReference type="Gene3D" id="3.40.630.30">
    <property type="match status" value="1"/>
</dbReference>
<evidence type="ECO:0000313" key="5">
    <source>
        <dbReference type="Proteomes" id="UP000315010"/>
    </source>
</evidence>
<dbReference type="PROSITE" id="PS51186">
    <property type="entry name" value="GNAT"/>
    <property type="match status" value="1"/>
</dbReference>
<dbReference type="EMBL" id="SJPJ01000001">
    <property type="protein sequence ID" value="TWT80451.1"/>
    <property type="molecule type" value="Genomic_DNA"/>
</dbReference>
<name>A0A5C5Z0X3_9BACT</name>
<dbReference type="Pfam" id="PF00583">
    <property type="entry name" value="Acetyltransf_1"/>
    <property type="match status" value="1"/>
</dbReference>
<proteinExistence type="predicted"/>
<dbReference type="InterPro" id="IPR000182">
    <property type="entry name" value="GNAT_dom"/>
</dbReference>
<dbReference type="PANTHER" id="PTHR43420">
    <property type="entry name" value="ACETYLTRANSFERASE"/>
    <property type="match status" value="1"/>
</dbReference>
<keyword evidence="2" id="KW-0012">Acyltransferase</keyword>
<dbReference type="RefSeq" id="WP_419194093.1">
    <property type="nucleotide sequence ID" value="NZ_SJPJ01000001.1"/>
</dbReference>
<comment type="caution">
    <text evidence="4">The sequence shown here is derived from an EMBL/GenBank/DDBJ whole genome shotgun (WGS) entry which is preliminary data.</text>
</comment>
<organism evidence="4 5">
    <name type="scientific">Novipirellula herctigrandis</name>
    <dbReference type="NCBI Taxonomy" id="2527986"/>
    <lineage>
        <taxon>Bacteria</taxon>
        <taxon>Pseudomonadati</taxon>
        <taxon>Planctomycetota</taxon>
        <taxon>Planctomycetia</taxon>
        <taxon>Pirellulales</taxon>
        <taxon>Pirellulaceae</taxon>
        <taxon>Novipirellula</taxon>
    </lineage>
</organism>
<protein>
    <submittedName>
        <fullName evidence="4">Acetyltransferase (GNAT) family protein</fullName>
    </submittedName>
</protein>
<keyword evidence="1 4" id="KW-0808">Transferase</keyword>
<evidence type="ECO:0000313" key="4">
    <source>
        <dbReference type="EMBL" id="TWT80451.1"/>
    </source>
</evidence>
<keyword evidence="5" id="KW-1185">Reference proteome</keyword>
<feature type="domain" description="N-acetyltransferase" evidence="3">
    <location>
        <begin position="9"/>
        <end position="207"/>
    </location>
</feature>
<gene>
    <name evidence="4" type="ORF">CA13_18680</name>
</gene>
<dbReference type="AlphaFoldDB" id="A0A5C5Z0X3"/>
<dbReference type="SUPFAM" id="SSF55729">
    <property type="entry name" value="Acyl-CoA N-acyltransferases (Nat)"/>
    <property type="match status" value="1"/>
</dbReference>